<dbReference type="Gene3D" id="3.40.50.720">
    <property type="entry name" value="NAD(P)-binding Rossmann-like Domain"/>
    <property type="match status" value="1"/>
</dbReference>
<sequence>MNIWQKIQQLLEQNHNMYLLTVIESSGSAPGRRGFKMIVADNGELFGSIGGGIMEYNLVEQAKEFISNKSTASYLSKQVHHKEVINSSGMICSGSQTIVFTWLTNHNIELVKHCVHSAMTIKISNTGIHLVCNNTAETCKIESNNNWYYIELLNKKPVVHIFGAGHVSVPTSELLFNLGFEVCLYDNRDNINTYKNNINTSTKQIIKYTNILQSIQINSNDYVILMTHKFIEDRLILAQILSLEFKYLGMMGSDNKVKVMFSDLLEAGFSQSQLDMVSAPIGIDINSRTTQEIAVSIAAEIIKIKNSQ</sequence>
<dbReference type="Pfam" id="PF02625">
    <property type="entry name" value="XdhC_CoxI"/>
    <property type="match status" value="1"/>
</dbReference>
<protein>
    <recommendedName>
        <fullName evidence="4">Xanthine and CO dehydrogenases maturation factor, XdhC/CoxF family</fullName>
    </recommendedName>
</protein>
<gene>
    <name evidence="3" type="ORF">MNBD_GAMMA01-245</name>
</gene>
<proteinExistence type="predicted"/>
<dbReference type="Pfam" id="PF13478">
    <property type="entry name" value="XdhC_C"/>
    <property type="match status" value="1"/>
</dbReference>
<evidence type="ECO:0008006" key="4">
    <source>
        <dbReference type="Google" id="ProtNLM"/>
    </source>
</evidence>
<feature type="domain" description="XdhC Rossmann" evidence="2">
    <location>
        <begin position="160"/>
        <end position="301"/>
    </location>
</feature>
<organism evidence="3">
    <name type="scientific">hydrothermal vent metagenome</name>
    <dbReference type="NCBI Taxonomy" id="652676"/>
    <lineage>
        <taxon>unclassified sequences</taxon>
        <taxon>metagenomes</taxon>
        <taxon>ecological metagenomes</taxon>
    </lineage>
</organism>
<evidence type="ECO:0000313" key="3">
    <source>
        <dbReference type="EMBL" id="VAW40784.1"/>
    </source>
</evidence>
<dbReference type="PANTHER" id="PTHR30388:SF6">
    <property type="entry name" value="XANTHINE DEHYDROGENASE SUBUNIT A-RELATED"/>
    <property type="match status" value="1"/>
</dbReference>
<dbReference type="InterPro" id="IPR027051">
    <property type="entry name" value="XdhC_Rossmann_dom"/>
</dbReference>
<feature type="domain" description="XdhC- CoxI" evidence="1">
    <location>
        <begin position="11"/>
        <end position="69"/>
    </location>
</feature>
<evidence type="ECO:0000259" key="1">
    <source>
        <dbReference type="Pfam" id="PF02625"/>
    </source>
</evidence>
<dbReference type="InterPro" id="IPR052698">
    <property type="entry name" value="MoCofactor_Util/Proc"/>
</dbReference>
<evidence type="ECO:0000259" key="2">
    <source>
        <dbReference type="Pfam" id="PF13478"/>
    </source>
</evidence>
<name>A0A3B0WAS0_9ZZZZ</name>
<dbReference type="EMBL" id="UOEW01000287">
    <property type="protein sequence ID" value="VAW40784.1"/>
    <property type="molecule type" value="Genomic_DNA"/>
</dbReference>
<dbReference type="PANTHER" id="PTHR30388">
    <property type="entry name" value="ALDEHYDE OXIDOREDUCTASE MOLYBDENUM COFACTOR ASSEMBLY PROTEIN"/>
    <property type="match status" value="1"/>
</dbReference>
<reference evidence="3" key="1">
    <citation type="submission" date="2018-06" db="EMBL/GenBank/DDBJ databases">
        <authorList>
            <person name="Zhirakovskaya E."/>
        </authorList>
    </citation>
    <scope>NUCLEOTIDE SEQUENCE</scope>
</reference>
<dbReference type="InterPro" id="IPR003777">
    <property type="entry name" value="XdhC_CoxI"/>
</dbReference>
<accession>A0A3B0WAS0</accession>
<dbReference type="AlphaFoldDB" id="A0A3B0WAS0"/>